<dbReference type="PANTHER" id="PTHR13183">
    <property type="entry name" value="AXONEMAL INNER ARM DYNEIN LIGHT CHAIN 28"/>
    <property type="match status" value="1"/>
</dbReference>
<organism evidence="3 4">
    <name type="scientific">Paragonimus heterotremus</name>
    <dbReference type="NCBI Taxonomy" id="100268"/>
    <lineage>
        <taxon>Eukaryota</taxon>
        <taxon>Metazoa</taxon>
        <taxon>Spiralia</taxon>
        <taxon>Lophotrochozoa</taxon>
        <taxon>Platyhelminthes</taxon>
        <taxon>Trematoda</taxon>
        <taxon>Digenea</taxon>
        <taxon>Plagiorchiida</taxon>
        <taxon>Troglotremata</taxon>
        <taxon>Troglotrematidae</taxon>
        <taxon>Paragonimus</taxon>
    </lineage>
</organism>
<keyword evidence="4" id="KW-1185">Reference proteome</keyword>
<dbReference type="EMBL" id="LUCH01000087">
    <property type="protein sequence ID" value="KAF5406132.1"/>
    <property type="molecule type" value="Genomic_DNA"/>
</dbReference>
<evidence type="ECO:0000256" key="2">
    <source>
        <dbReference type="SAM" id="MobiDB-lite"/>
    </source>
</evidence>
<feature type="compositionally biased region" description="Polar residues" evidence="2">
    <location>
        <begin position="103"/>
        <end position="117"/>
    </location>
</feature>
<dbReference type="PANTHER" id="PTHR13183:SF1">
    <property type="entry name" value="ARM LIGHT CHAIN, AXONEMAL, PUTATIVE-RELATED"/>
    <property type="match status" value="1"/>
</dbReference>
<dbReference type="Pfam" id="PF10211">
    <property type="entry name" value="Ax_dynein_light"/>
    <property type="match status" value="1"/>
</dbReference>
<protein>
    <submittedName>
        <fullName evidence="3">Dynein light intermediate chain axonemal</fullName>
    </submittedName>
</protein>
<dbReference type="AlphaFoldDB" id="A0A8J4X3N2"/>
<evidence type="ECO:0000256" key="1">
    <source>
        <dbReference type="ARBA" id="ARBA00023054"/>
    </source>
</evidence>
<dbReference type="Proteomes" id="UP000748531">
    <property type="component" value="Unassembled WGS sequence"/>
</dbReference>
<feature type="region of interest" description="Disordered" evidence="2">
    <location>
        <begin position="87"/>
        <end position="121"/>
    </location>
</feature>
<dbReference type="GO" id="GO:0005930">
    <property type="term" value="C:axoneme"/>
    <property type="evidence" value="ECO:0007669"/>
    <property type="project" value="TreeGrafter"/>
</dbReference>
<dbReference type="OrthoDB" id="273640at2759"/>
<sequence>MISDGLVADSLPEPVQSAIDNKLVVAQTADVHWLSQHSDRFICGLFECAHPHVAGLRRSTMTPEQKLIIPESSLIKYKAPVRVTDKNAGQWTQQASQKDESKTAQLTSATPTKSQSMGVGKKLPAGLSVTANQLDPQGVTTIESTEGILRNIMPPRKYQIGDSLYIQEVSSCPASRMDVIQLTQMLDQQLDTRGAKMTGICPVRRELFSQVFDELIRQLTIHCAERGLLLLRVRNEVATTLAALQSIYASGVVFGLQKSLAREADRNRQTAKIQSLEHEITLLRKRIQVEALNCRALEEKEANRLAAATRRAEDDVNFLRKGHDQLKAQLEDVLNQFKLVSP</sequence>
<dbReference type="InterPro" id="IPR019347">
    <property type="entry name" value="Axonemal_dynein_light_chain"/>
</dbReference>
<reference evidence="3" key="1">
    <citation type="submission" date="2019-05" db="EMBL/GenBank/DDBJ databases">
        <title>Annotation for the trematode Paragonimus heterotremus.</title>
        <authorList>
            <person name="Choi Y.-J."/>
        </authorList>
    </citation>
    <scope>NUCLEOTIDE SEQUENCE</scope>
    <source>
        <strain evidence="3">LC</strain>
    </source>
</reference>
<evidence type="ECO:0000313" key="4">
    <source>
        <dbReference type="Proteomes" id="UP000748531"/>
    </source>
</evidence>
<feature type="compositionally biased region" description="Polar residues" evidence="2">
    <location>
        <begin position="87"/>
        <end position="96"/>
    </location>
</feature>
<gene>
    <name evidence="3" type="ORF">PHET_00334</name>
</gene>
<dbReference type="GO" id="GO:0045504">
    <property type="term" value="F:dynein heavy chain binding"/>
    <property type="evidence" value="ECO:0007669"/>
    <property type="project" value="TreeGrafter"/>
</dbReference>
<proteinExistence type="predicted"/>
<keyword evidence="1" id="KW-0175">Coiled coil</keyword>
<name>A0A8J4X3N2_9TREM</name>
<accession>A0A8J4X3N2</accession>
<evidence type="ECO:0000313" key="3">
    <source>
        <dbReference type="EMBL" id="KAF5406132.1"/>
    </source>
</evidence>
<comment type="caution">
    <text evidence="3">The sequence shown here is derived from an EMBL/GenBank/DDBJ whole genome shotgun (WGS) entry which is preliminary data.</text>
</comment>